<dbReference type="InterPro" id="IPR029068">
    <property type="entry name" value="Glyas_Bleomycin-R_OHBP_Dase"/>
</dbReference>
<dbReference type="PROSITE" id="PS51819">
    <property type="entry name" value="VOC"/>
    <property type="match status" value="1"/>
</dbReference>
<sequence>MVNVGTIEIPVEQLDESIQFYTEMLGLTTLQKGEESCMLTFNQHGAPNLFLVKSEQFQPLHFESSHIKNNSIIDFYTTDLDTCHRVFSDAGIEVTSLNKTDSGLGGFGFKDPNGHWLGMHNVSNQS</sequence>
<keyword evidence="3" id="KW-1185">Reference proteome</keyword>
<dbReference type="SUPFAM" id="SSF54593">
    <property type="entry name" value="Glyoxalase/Bleomycin resistance protein/Dihydroxybiphenyl dioxygenase"/>
    <property type="match status" value="1"/>
</dbReference>
<organism evidence="2 3">
    <name type="scientific">Pontibacillus halophilus JSM 076056 = DSM 19796</name>
    <dbReference type="NCBI Taxonomy" id="1385510"/>
    <lineage>
        <taxon>Bacteria</taxon>
        <taxon>Bacillati</taxon>
        <taxon>Bacillota</taxon>
        <taxon>Bacilli</taxon>
        <taxon>Bacillales</taxon>
        <taxon>Bacillaceae</taxon>
        <taxon>Pontibacillus</taxon>
    </lineage>
</organism>
<comment type="caution">
    <text evidence="2">The sequence shown here is derived from an EMBL/GenBank/DDBJ whole genome shotgun (WGS) entry which is preliminary data.</text>
</comment>
<dbReference type="InterPro" id="IPR037523">
    <property type="entry name" value="VOC_core"/>
</dbReference>
<dbReference type="Pfam" id="PF00903">
    <property type="entry name" value="Glyoxalase"/>
    <property type="match status" value="1"/>
</dbReference>
<accession>A0A0A5GLX1</accession>
<dbReference type="Proteomes" id="UP000030528">
    <property type="component" value="Unassembled WGS sequence"/>
</dbReference>
<evidence type="ECO:0000259" key="1">
    <source>
        <dbReference type="PROSITE" id="PS51819"/>
    </source>
</evidence>
<reference evidence="2 3" key="1">
    <citation type="submission" date="2013-08" db="EMBL/GenBank/DDBJ databases">
        <authorList>
            <person name="Huang J."/>
            <person name="Wang G."/>
        </authorList>
    </citation>
    <scope>NUCLEOTIDE SEQUENCE [LARGE SCALE GENOMIC DNA]</scope>
    <source>
        <strain evidence="2 3">JSM 076056</strain>
    </source>
</reference>
<dbReference type="InterPro" id="IPR004360">
    <property type="entry name" value="Glyas_Fos-R_dOase_dom"/>
</dbReference>
<dbReference type="STRING" id="1385510.GCA_000425205_01621"/>
<gene>
    <name evidence="2" type="ORF">N781_13950</name>
</gene>
<dbReference type="Gene3D" id="3.10.180.10">
    <property type="entry name" value="2,3-Dihydroxybiphenyl 1,2-Dioxygenase, domain 1"/>
    <property type="match status" value="1"/>
</dbReference>
<dbReference type="AlphaFoldDB" id="A0A0A5GLX1"/>
<evidence type="ECO:0000313" key="2">
    <source>
        <dbReference type="EMBL" id="KGX92974.1"/>
    </source>
</evidence>
<proteinExistence type="predicted"/>
<dbReference type="EMBL" id="AVPE01000004">
    <property type="protein sequence ID" value="KGX92974.1"/>
    <property type="molecule type" value="Genomic_DNA"/>
</dbReference>
<feature type="domain" description="VOC" evidence="1">
    <location>
        <begin position="3"/>
        <end position="122"/>
    </location>
</feature>
<dbReference type="CDD" id="cd06587">
    <property type="entry name" value="VOC"/>
    <property type="match status" value="1"/>
</dbReference>
<name>A0A0A5GLX1_9BACI</name>
<evidence type="ECO:0000313" key="3">
    <source>
        <dbReference type="Proteomes" id="UP000030528"/>
    </source>
</evidence>
<dbReference type="eggNOG" id="COG0346">
    <property type="taxonomic scope" value="Bacteria"/>
</dbReference>
<protein>
    <recommendedName>
        <fullName evidence="1">VOC domain-containing protein</fullName>
    </recommendedName>
</protein>